<comment type="caution">
    <text evidence="2">The sequence shown here is derived from an EMBL/GenBank/DDBJ whole genome shotgun (WGS) entry which is preliminary data.</text>
</comment>
<reference evidence="2 3" key="1">
    <citation type="submission" date="2024-03" db="EMBL/GenBank/DDBJ databases">
        <title>Aureococcus anophagefferens CCMP1851 and Kratosvirus quantuckense: Draft genome of a second virus-susceptible host strain in the model system.</title>
        <authorList>
            <person name="Chase E."/>
            <person name="Truchon A.R."/>
            <person name="Schepens W."/>
            <person name="Wilhelm S.W."/>
        </authorList>
    </citation>
    <scope>NUCLEOTIDE SEQUENCE [LARGE SCALE GENOMIC DNA]</scope>
    <source>
        <strain evidence="2 3">CCMP1851</strain>
    </source>
</reference>
<name>A0ABR1G3D7_AURAN</name>
<evidence type="ECO:0000313" key="3">
    <source>
        <dbReference type="Proteomes" id="UP001363151"/>
    </source>
</evidence>
<dbReference type="Proteomes" id="UP001363151">
    <property type="component" value="Unassembled WGS sequence"/>
</dbReference>
<feature type="compositionally biased region" description="Low complexity" evidence="1">
    <location>
        <begin position="85"/>
        <end position="103"/>
    </location>
</feature>
<feature type="region of interest" description="Disordered" evidence="1">
    <location>
        <begin position="1"/>
        <end position="42"/>
    </location>
</feature>
<accession>A0ABR1G3D7</accession>
<feature type="region of interest" description="Disordered" evidence="1">
    <location>
        <begin position="77"/>
        <end position="108"/>
    </location>
</feature>
<sequence length="541" mass="56817">MGGLLDSSSDDDDAPAAAPPAAARKKGCSIRRPPSARAEAEARLAEAARLKSETAETVQGVAEAAARLKRPAEAAAAAAGGGAGRRAPSRVVVGGRGRPVLGGRRPRGRLHGLRARPDLKDELAALVASVRRARVSTALRKTALLVTGTLGAEGGHSSFSNLERAVEGDVPVVDAARLRRVVAPGAGAARRARAAPAPPAAAALVAAHPQLDAMLYDGVRALQVCGDDAARAAAWLRDDPEQFALSRLRTSVDAAEVDRSLAACKPFEPRPWRCSEDNVTRICVLVEFPERSNPVSAGPEGHMTLLYIEDWHDARWGDISQRITQQHLSTIRRLVAAVDPTAGSGSSRRAVSGTFEFSRERGQVDPGGVIAELRQAIVGETGLPFRSTGSSDLAACEGHVTAGLAGPPDRVADSGHFKGCPVYDLPLRLKVAACPGIRRAENQELYRWCWLGLPEVLGISAAVADAHEPIRAGMDFSTIKGIGAKRAEYLKAFFEQRSSDDPPRAPSPAAFAGPGQTLAGVPVLKPLTPAELRAARLALFG</sequence>
<keyword evidence="3" id="KW-1185">Reference proteome</keyword>
<protein>
    <submittedName>
        <fullName evidence="2">Uncharacterized protein</fullName>
    </submittedName>
</protein>
<gene>
    <name evidence="2" type="ORF">SO694_00120087</name>
</gene>
<proteinExistence type="predicted"/>
<organism evidence="2 3">
    <name type="scientific">Aureococcus anophagefferens</name>
    <name type="common">Harmful bloom alga</name>
    <dbReference type="NCBI Taxonomy" id="44056"/>
    <lineage>
        <taxon>Eukaryota</taxon>
        <taxon>Sar</taxon>
        <taxon>Stramenopiles</taxon>
        <taxon>Ochrophyta</taxon>
        <taxon>Pelagophyceae</taxon>
        <taxon>Pelagomonadales</taxon>
        <taxon>Pelagomonadaceae</taxon>
        <taxon>Aureococcus</taxon>
    </lineage>
</organism>
<evidence type="ECO:0000256" key="1">
    <source>
        <dbReference type="SAM" id="MobiDB-lite"/>
    </source>
</evidence>
<evidence type="ECO:0000313" key="2">
    <source>
        <dbReference type="EMBL" id="KAK7247856.1"/>
    </source>
</evidence>
<dbReference type="EMBL" id="JBBJCI010000125">
    <property type="protein sequence ID" value="KAK7247856.1"/>
    <property type="molecule type" value="Genomic_DNA"/>
</dbReference>